<dbReference type="Pfam" id="PF02405">
    <property type="entry name" value="MlaE"/>
    <property type="match status" value="1"/>
</dbReference>
<keyword evidence="4" id="KW-1185">Reference proteome</keyword>
<dbReference type="PANTHER" id="PTHR30188">
    <property type="entry name" value="ABC TRANSPORTER PERMEASE PROTEIN-RELATED"/>
    <property type="match status" value="1"/>
</dbReference>
<evidence type="ECO:0000256" key="2">
    <source>
        <dbReference type="RuleBase" id="RU362044"/>
    </source>
</evidence>
<protein>
    <submittedName>
        <fullName evidence="3">ABC transporter permease</fullName>
    </submittedName>
</protein>
<organism evidence="3 4">
    <name type="scientific">Phenylobacterium kunshanense</name>
    <dbReference type="NCBI Taxonomy" id="1445034"/>
    <lineage>
        <taxon>Bacteria</taxon>
        <taxon>Pseudomonadati</taxon>
        <taxon>Pseudomonadota</taxon>
        <taxon>Alphaproteobacteria</taxon>
        <taxon>Caulobacterales</taxon>
        <taxon>Caulobacteraceae</taxon>
        <taxon>Phenylobacterium</taxon>
    </lineage>
</organism>
<dbReference type="AlphaFoldDB" id="A0A328B8C9"/>
<keyword evidence="2" id="KW-0997">Cell inner membrane</keyword>
<dbReference type="NCBIfam" id="TIGR00056">
    <property type="entry name" value="MlaE family lipid ABC transporter permease subunit"/>
    <property type="match status" value="1"/>
</dbReference>
<reference evidence="3 4" key="1">
    <citation type="submission" date="2018-05" db="EMBL/GenBank/DDBJ databases">
        <authorList>
            <person name="Lanie J.A."/>
            <person name="Ng W.-L."/>
            <person name="Kazmierczak K.M."/>
            <person name="Andrzejewski T.M."/>
            <person name="Davidsen T.M."/>
            <person name="Wayne K.J."/>
            <person name="Tettelin H."/>
            <person name="Glass J.I."/>
            <person name="Rusch D."/>
            <person name="Podicherti R."/>
            <person name="Tsui H.-C.T."/>
            <person name="Winkler M.E."/>
        </authorList>
    </citation>
    <scope>NUCLEOTIDE SEQUENCE [LARGE SCALE GENOMIC DNA]</scope>
    <source>
        <strain evidence="3 4">BUT-10</strain>
    </source>
</reference>
<evidence type="ECO:0000256" key="1">
    <source>
        <dbReference type="ARBA" id="ARBA00003787"/>
    </source>
</evidence>
<comment type="function">
    <text evidence="1">Could be part of an ABC transporter complex.</text>
</comment>
<dbReference type="EMBL" id="QFYS01000009">
    <property type="protein sequence ID" value="RAK63099.1"/>
    <property type="molecule type" value="Genomic_DNA"/>
</dbReference>
<feature type="transmembrane region" description="Helical" evidence="2">
    <location>
        <begin position="262"/>
        <end position="292"/>
    </location>
</feature>
<dbReference type="InterPro" id="IPR003453">
    <property type="entry name" value="ABC_MlaE_roteobac"/>
</dbReference>
<sequence>MEKPAAFSFEPATDRPTAALTGDWTARGLGGVGRDLARALSGRTDVVLDLTGVGRMDTAGAYAVVQAVGPGFAIDRIQARPESRRLLELVDSAVRVKPVIRPEPRGFHQLTVRIGKGVMELGVEFLDTMAFLGHLIVVSFRALANLFVAPHRIRWAPIFTQMERAGLDAIPIVALTTFFIGAVVALLGVNMLRQFGAEVFVVELIGVAVLREFNIVITAVLLAGRSASAFAAELGSMKMQQEVDAMKVMGVDPFEGLVLPRFLALLITIPLLTFVATLAGLLGGLMITWTTLGLGPTFFLQRIVDNVGDTHFYVAMSKAPVMAGVVASIGCRQGLLTGGDVQSLGKRVTAAVVHAIFAIIMLDAVFALIYMELDI</sequence>
<feature type="transmembrane region" description="Helical" evidence="2">
    <location>
        <begin position="351"/>
        <end position="371"/>
    </location>
</feature>
<proteinExistence type="inferred from homology"/>
<dbReference type="GO" id="GO:0043190">
    <property type="term" value="C:ATP-binding cassette (ABC) transporter complex"/>
    <property type="evidence" value="ECO:0007669"/>
    <property type="project" value="InterPro"/>
</dbReference>
<dbReference type="RefSeq" id="WP_111277502.1">
    <property type="nucleotide sequence ID" value="NZ_QFYS01000009.1"/>
</dbReference>
<comment type="caution">
    <text evidence="3">The sequence shown here is derived from an EMBL/GenBank/DDBJ whole genome shotgun (WGS) entry which is preliminary data.</text>
</comment>
<keyword evidence="2" id="KW-0472">Membrane</keyword>
<accession>A0A328B8C9</accession>
<feature type="transmembrane region" description="Helical" evidence="2">
    <location>
        <begin position="169"/>
        <end position="193"/>
    </location>
</feature>
<evidence type="ECO:0000313" key="3">
    <source>
        <dbReference type="EMBL" id="RAK63099.1"/>
    </source>
</evidence>
<dbReference type="PANTHER" id="PTHR30188:SF3">
    <property type="entry name" value="ABC TRANSPORTER PERMEASE"/>
    <property type="match status" value="1"/>
</dbReference>
<comment type="subcellular location">
    <subcellularLocation>
        <location evidence="2">Cell inner membrane</location>
        <topology evidence="2">Multi-pass membrane protein</topology>
    </subcellularLocation>
</comment>
<dbReference type="OrthoDB" id="9805022at2"/>
<keyword evidence="2" id="KW-1003">Cell membrane</keyword>
<comment type="similarity">
    <text evidence="2">Belongs to the MlaE permease family.</text>
</comment>
<gene>
    <name evidence="3" type="ORF">DJ019_17685</name>
</gene>
<evidence type="ECO:0000313" key="4">
    <source>
        <dbReference type="Proteomes" id="UP000249524"/>
    </source>
</evidence>
<dbReference type="Proteomes" id="UP000249524">
    <property type="component" value="Unassembled WGS sequence"/>
</dbReference>
<dbReference type="GO" id="GO:0005548">
    <property type="term" value="F:phospholipid transporter activity"/>
    <property type="evidence" value="ECO:0007669"/>
    <property type="project" value="TreeGrafter"/>
</dbReference>
<name>A0A328B8C9_9CAUL</name>
<comment type="caution">
    <text evidence="2">Lacks conserved residue(s) required for the propagation of feature annotation.</text>
</comment>
<keyword evidence="2" id="KW-1133">Transmembrane helix</keyword>
<dbReference type="InterPro" id="IPR030802">
    <property type="entry name" value="Permease_MalE"/>
</dbReference>
<keyword evidence="2" id="KW-0812">Transmembrane</keyword>